<dbReference type="SUPFAM" id="SSF51695">
    <property type="entry name" value="PLC-like phosphodiesterases"/>
    <property type="match status" value="1"/>
</dbReference>
<dbReference type="Pfam" id="PF03009">
    <property type="entry name" value="GDPD"/>
    <property type="match status" value="1"/>
</dbReference>
<organism evidence="2 3">
    <name type="scientific">Ignavigranum ruoffiae</name>
    <dbReference type="NCBI Taxonomy" id="89093"/>
    <lineage>
        <taxon>Bacteria</taxon>
        <taxon>Bacillati</taxon>
        <taxon>Bacillota</taxon>
        <taxon>Bacilli</taxon>
        <taxon>Lactobacillales</taxon>
        <taxon>Aerococcaceae</taxon>
        <taxon>Ignavigranum</taxon>
    </lineage>
</organism>
<gene>
    <name evidence="2" type="ORF">SAMN04488558_104143</name>
</gene>
<reference evidence="2 3" key="1">
    <citation type="submission" date="2016-10" db="EMBL/GenBank/DDBJ databases">
        <authorList>
            <person name="de Groot N.N."/>
        </authorList>
    </citation>
    <scope>NUCLEOTIDE SEQUENCE [LARGE SCALE GENOMIC DNA]</scope>
    <source>
        <strain evidence="2 3">DSM 15695</strain>
    </source>
</reference>
<dbReference type="Gene3D" id="3.20.20.190">
    <property type="entry name" value="Phosphatidylinositol (PI) phosphodiesterase"/>
    <property type="match status" value="1"/>
</dbReference>
<dbReference type="AlphaFoldDB" id="A0A1H9CTF8"/>
<dbReference type="OrthoDB" id="384721at2"/>
<dbReference type="CDD" id="cd08563">
    <property type="entry name" value="GDPD_TtGDE_like"/>
    <property type="match status" value="1"/>
</dbReference>
<evidence type="ECO:0000259" key="1">
    <source>
        <dbReference type="PROSITE" id="PS51704"/>
    </source>
</evidence>
<accession>A0A1H9CTF8</accession>
<dbReference type="PANTHER" id="PTHR46211">
    <property type="entry name" value="GLYCEROPHOSPHORYL DIESTER PHOSPHODIESTERASE"/>
    <property type="match status" value="1"/>
</dbReference>
<sequence>METQIIAHRGFSGRYPENTMLAFKAAELAQADGIELDVHLTKDDELIICHDERIDRTSNGQGYLKDYRLKEIQEFTFLNGLDQWQHRDHADITAPSLSEFFTWFVETEMLVNIEIKNNIFAYPGIVKKVIDLIKHFDISHRVILSSFNHHTIREVQSHDSTLSCGFLTGCSLLEPGKYCRQYKVDYYHPYYHSINEQDLKDCQDNQVALNVWTVDHPEDLRRLIEWGVQGIITNQVELAKSVMNDYQRLQNS</sequence>
<proteinExistence type="predicted"/>
<dbReference type="PROSITE" id="PS51704">
    <property type="entry name" value="GP_PDE"/>
    <property type="match status" value="1"/>
</dbReference>
<dbReference type="GO" id="GO:0008081">
    <property type="term" value="F:phosphoric diester hydrolase activity"/>
    <property type="evidence" value="ECO:0007669"/>
    <property type="project" value="InterPro"/>
</dbReference>
<keyword evidence="3" id="KW-1185">Reference proteome</keyword>
<name>A0A1H9CTF8_9LACT</name>
<dbReference type="RefSeq" id="WP_092571367.1">
    <property type="nucleotide sequence ID" value="NZ_CALUDV010000003.1"/>
</dbReference>
<dbReference type="EMBL" id="FOEN01000004">
    <property type="protein sequence ID" value="SEQ04516.1"/>
    <property type="molecule type" value="Genomic_DNA"/>
</dbReference>
<dbReference type="InterPro" id="IPR030395">
    <property type="entry name" value="GP_PDE_dom"/>
</dbReference>
<feature type="domain" description="GP-PDE" evidence="1">
    <location>
        <begin position="3"/>
        <end position="243"/>
    </location>
</feature>
<protein>
    <submittedName>
        <fullName evidence="2">Glycerophosphoryl diester phosphodiesterase</fullName>
    </submittedName>
</protein>
<evidence type="ECO:0000313" key="3">
    <source>
        <dbReference type="Proteomes" id="UP000198833"/>
    </source>
</evidence>
<dbReference type="GO" id="GO:0006629">
    <property type="term" value="P:lipid metabolic process"/>
    <property type="evidence" value="ECO:0007669"/>
    <property type="project" value="InterPro"/>
</dbReference>
<dbReference type="PANTHER" id="PTHR46211:SF1">
    <property type="entry name" value="GLYCEROPHOSPHODIESTER PHOSPHODIESTERASE, CYTOPLASMIC"/>
    <property type="match status" value="1"/>
</dbReference>
<dbReference type="Proteomes" id="UP000198833">
    <property type="component" value="Unassembled WGS sequence"/>
</dbReference>
<evidence type="ECO:0000313" key="2">
    <source>
        <dbReference type="EMBL" id="SEQ04516.1"/>
    </source>
</evidence>
<dbReference type="InterPro" id="IPR017946">
    <property type="entry name" value="PLC-like_Pdiesterase_TIM-brl"/>
</dbReference>
<dbReference type="STRING" id="89093.SAMN04488558_104143"/>